<proteinExistence type="predicted"/>
<keyword evidence="3" id="KW-1185">Reference proteome</keyword>
<dbReference type="KEGG" id="fcy:FRACYDRAFT_269235"/>
<protein>
    <submittedName>
        <fullName evidence="2">Uncharacterized protein</fullName>
    </submittedName>
</protein>
<dbReference type="EMBL" id="KV784359">
    <property type="protein sequence ID" value="OEU15150.1"/>
    <property type="molecule type" value="Genomic_DNA"/>
</dbReference>
<evidence type="ECO:0000256" key="1">
    <source>
        <dbReference type="SAM" id="MobiDB-lite"/>
    </source>
</evidence>
<feature type="compositionally biased region" description="Polar residues" evidence="1">
    <location>
        <begin position="1"/>
        <end position="11"/>
    </location>
</feature>
<feature type="region of interest" description="Disordered" evidence="1">
    <location>
        <begin position="49"/>
        <end position="95"/>
    </location>
</feature>
<dbReference type="Proteomes" id="UP000095751">
    <property type="component" value="Unassembled WGS sequence"/>
</dbReference>
<dbReference type="OrthoDB" id="6050183at2759"/>
<sequence length="213" mass="23572">MQSKNSQVAKTSSIASSASSSDDYDKYSSGELEVEIKLDLGELRILTSTLAEDIPDTPSSSRGKDQVSDPPIDSIHNIEPSYGHPLPPEEASKVLPRGNDDGLIRYAIIIPDNFCSNGKLMVGLNKRDFDVKRGTIKTKRPSLPMTITELLSSLTKVDGEGEEGPRYIFSGCINGWPSLLHFELIKLEKKRYLGSLQPPEYFMETIGQTWSSY</sequence>
<gene>
    <name evidence="2" type="ORF">FRACYDRAFT_269235</name>
</gene>
<feature type="region of interest" description="Disordered" evidence="1">
    <location>
        <begin position="1"/>
        <end position="27"/>
    </location>
</feature>
<feature type="compositionally biased region" description="Low complexity" evidence="1">
    <location>
        <begin position="12"/>
        <end position="21"/>
    </location>
</feature>
<dbReference type="InParanoid" id="A0A1E7FAE9"/>
<name>A0A1E7FAE9_9STRA</name>
<reference evidence="2 3" key="1">
    <citation type="submission" date="2016-09" db="EMBL/GenBank/DDBJ databases">
        <title>Extensive genetic diversity and differential bi-allelic expression allows diatom success in the polar Southern Ocean.</title>
        <authorList>
            <consortium name="DOE Joint Genome Institute"/>
            <person name="Mock T."/>
            <person name="Otillar R.P."/>
            <person name="Strauss J."/>
            <person name="Dupont C."/>
            <person name="Frickenhaus S."/>
            <person name="Maumus F."/>
            <person name="Mcmullan M."/>
            <person name="Sanges R."/>
            <person name="Schmutz J."/>
            <person name="Toseland A."/>
            <person name="Valas R."/>
            <person name="Veluchamy A."/>
            <person name="Ward B.J."/>
            <person name="Allen A."/>
            <person name="Barry K."/>
            <person name="Falciatore A."/>
            <person name="Ferrante M."/>
            <person name="Fortunato A.E."/>
            <person name="Gloeckner G."/>
            <person name="Gruber A."/>
            <person name="Hipkin R."/>
            <person name="Janech M."/>
            <person name="Kroth P."/>
            <person name="Leese F."/>
            <person name="Lindquist E."/>
            <person name="Lyon B.R."/>
            <person name="Martin J."/>
            <person name="Mayer C."/>
            <person name="Parker M."/>
            <person name="Quesneville H."/>
            <person name="Raymond J."/>
            <person name="Uhlig C."/>
            <person name="Valentin K.U."/>
            <person name="Worden A.Z."/>
            <person name="Armbrust E.V."/>
            <person name="Bowler C."/>
            <person name="Green B."/>
            <person name="Moulton V."/>
            <person name="Van Oosterhout C."/>
            <person name="Grigoriev I."/>
        </authorList>
    </citation>
    <scope>NUCLEOTIDE SEQUENCE [LARGE SCALE GENOMIC DNA]</scope>
    <source>
        <strain evidence="2 3">CCMP1102</strain>
    </source>
</reference>
<feature type="non-terminal residue" evidence="2">
    <location>
        <position position="213"/>
    </location>
</feature>
<dbReference type="AlphaFoldDB" id="A0A1E7FAE9"/>
<evidence type="ECO:0000313" key="2">
    <source>
        <dbReference type="EMBL" id="OEU15150.1"/>
    </source>
</evidence>
<organism evidence="2 3">
    <name type="scientific">Fragilariopsis cylindrus CCMP1102</name>
    <dbReference type="NCBI Taxonomy" id="635003"/>
    <lineage>
        <taxon>Eukaryota</taxon>
        <taxon>Sar</taxon>
        <taxon>Stramenopiles</taxon>
        <taxon>Ochrophyta</taxon>
        <taxon>Bacillariophyta</taxon>
        <taxon>Bacillariophyceae</taxon>
        <taxon>Bacillariophycidae</taxon>
        <taxon>Bacillariales</taxon>
        <taxon>Bacillariaceae</taxon>
        <taxon>Fragilariopsis</taxon>
    </lineage>
</organism>
<accession>A0A1E7FAE9</accession>
<evidence type="ECO:0000313" key="3">
    <source>
        <dbReference type="Proteomes" id="UP000095751"/>
    </source>
</evidence>